<proteinExistence type="predicted"/>
<keyword evidence="3 4" id="KW-0067">ATP-binding</keyword>
<keyword evidence="2 4" id="KW-0547">Nucleotide-binding</keyword>
<dbReference type="EMBL" id="JBIAFJ010000011">
    <property type="protein sequence ID" value="MFE9170838.1"/>
    <property type="molecule type" value="Genomic_DNA"/>
</dbReference>
<protein>
    <submittedName>
        <fullName evidence="6">ATP-grasp domain-containing protein</fullName>
    </submittedName>
</protein>
<evidence type="ECO:0000313" key="6">
    <source>
        <dbReference type="EMBL" id="MFE9170838.1"/>
    </source>
</evidence>
<keyword evidence="1" id="KW-0436">Ligase</keyword>
<gene>
    <name evidence="6" type="ORF">ACFYNZ_15140</name>
</gene>
<dbReference type="Gene3D" id="3.30.1490.20">
    <property type="entry name" value="ATP-grasp fold, A domain"/>
    <property type="match status" value="1"/>
</dbReference>
<comment type="caution">
    <text evidence="6">The sequence shown here is derived from an EMBL/GenBank/DDBJ whole genome shotgun (WGS) entry which is preliminary data.</text>
</comment>
<evidence type="ECO:0000256" key="4">
    <source>
        <dbReference type="PROSITE-ProRule" id="PRU00409"/>
    </source>
</evidence>
<keyword evidence="7" id="KW-1185">Reference proteome</keyword>
<dbReference type="SUPFAM" id="SSF56059">
    <property type="entry name" value="Glutathione synthetase ATP-binding domain-like"/>
    <property type="match status" value="2"/>
</dbReference>
<dbReference type="PANTHER" id="PTHR43585">
    <property type="entry name" value="FUMIPYRROLE BIOSYNTHESIS PROTEIN C"/>
    <property type="match status" value="1"/>
</dbReference>
<evidence type="ECO:0000313" key="7">
    <source>
        <dbReference type="Proteomes" id="UP001601197"/>
    </source>
</evidence>
<reference evidence="6 7" key="1">
    <citation type="submission" date="2024-10" db="EMBL/GenBank/DDBJ databases">
        <title>The Natural Products Discovery Center: Release of the First 8490 Sequenced Strains for Exploring Actinobacteria Biosynthetic Diversity.</title>
        <authorList>
            <person name="Kalkreuter E."/>
            <person name="Kautsar S.A."/>
            <person name="Yang D."/>
            <person name="Bader C.D."/>
            <person name="Teijaro C.N."/>
            <person name="Fluegel L."/>
            <person name="Davis C.M."/>
            <person name="Simpson J.R."/>
            <person name="Lauterbach L."/>
            <person name="Steele A.D."/>
            <person name="Gui C."/>
            <person name="Meng S."/>
            <person name="Li G."/>
            <person name="Viehrig K."/>
            <person name="Ye F."/>
            <person name="Su P."/>
            <person name="Kiefer A.F."/>
            <person name="Nichols A."/>
            <person name="Cepeda A.J."/>
            <person name="Yan W."/>
            <person name="Fan B."/>
            <person name="Jiang Y."/>
            <person name="Adhikari A."/>
            <person name="Zheng C.-J."/>
            <person name="Schuster L."/>
            <person name="Cowan T.M."/>
            <person name="Smanski M.J."/>
            <person name="Chevrette M.G."/>
            <person name="De Carvalho L.P.S."/>
            <person name="Shen B."/>
        </authorList>
    </citation>
    <scope>NUCLEOTIDE SEQUENCE [LARGE SCALE GENOMIC DNA]</scope>
    <source>
        <strain evidence="6 7">NPDC007147</strain>
    </source>
</reference>
<dbReference type="Pfam" id="PF13535">
    <property type="entry name" value="ATP-grasp_4"/>
    <property type="match status" value="1"/>
</dbReference>
<dbReference type="RefSeq" id="WP_388347345.1">
    <property type="nucleotide sequence ID" value="NZ_JBIAFJ010000011.1"/>
</dbReference>
<dbReference type="Gene3D" id="3.30.470.20">
    <property type="entry name" value="ATP-grasp fold, B domain"/>
    <property type="match status" value="1"/>
</dbReference>
<evidence type="ECO:0000256" key="2">
    <source>
        <dbReference type="ARBA" id="ARBA00022741"/>
    </source>
</evidence>
<feature type="domain" description="ATP-grasp" evidence="5">
    <location>
        <begin position="118"/>
        <end position="315"/>
    </location>
</feature>
<accession>A0ABW6KW50</accession>
<organism evidence="6 7">
    <name type="scientific">Streptomyces kebangsaanensis</name>
    <dbReference type="NCBI Taxonomy" id="864058"/>
    <lineage>
        <taxon>Bacteria</taxon>
        <taxon>Bacillati</taxon>
        <taxon>Actinomycetota</taxon>
        <taxon>Actinomycetes</taxon>
        <taxon>Kitasatosporales</taxon>
        <taxon>Streptomycetaceae</taxon>
        <taxon>Streptomyces</taxon>
    </lineage>
</organism>
<sequence>MPVTTSERPRVILVGSRIRQYREYALASLAARYEVTLVAPEAPTWQAKYVDTHRIADTTDTHKLHSAVADLRGEVADAAILTWDEWSLVAVSAVAKRLGLRAMDPAAARICRDKYATRQALAAAGMATVRHTLAASEEEAVAAAEAIGFPVVVKPRTLGGSFGVMVARDSDGLRQAYRLASGSRLEGVGTADTVLVEEFVEGPELSVDSTVVDGVVTPVCIARKRLGPQPYFEEVGHLVTAWQDEPWAEAVVRLVRDAHRAVGVDYGVTHTELRVSAEGPRLIELNGRLGGDLIPYLHQLATGVDLAQAAAEIAFERTPDLTPARARSAEIRFLYPAHDGAVGQVVLPDPAEVDGLVEAVPLAEPGDELRLPPRGLTPRSAALIAVGDTPADTRRALDRAEGRSRTEMTGAAAHKLGARVENAVTRRFFDHERTAARMTVSGVRGVEWFRRGAGGGEGLNRPVFLSADDVAGLERDLNGLFALLKAVPDRLFGGDLRAFAKAVGMSETQTELVLRGASDEIAPLCRADLYRETDGFRLMELNTGSSLGGWQMGEFARALIKDEEFAAFAAEENLVHPDPLARITDVLRRQAPFLARVERPLLAITDWPDGFEKSKCWMEFVVPAFEALGFDPVVCHLGTLTYEDGKVLHQGRRVDVVYRMFLPGEMPDEPRTHDLVAPLLAAVEAGTVELFASLDCELYGNKGSLAMLSDERNRASFTEEERALVDRVLPWTRFVRDEKVTLGGEKIDLMPYAIANKDRLVLKPTLLYGGVGVAPGWTTDQKEWVEKLHQAVDGPYVLQERLLPTTERFLSQDGVTTEDMAVAYGTLIVDGKYAGTLARGVTDPAVGIVSMLRGAQIGCAFHVDDVAAEEVDGQ</sequence>
<name>A0ABW6KW50_9ACTN</name>
<dbReference type="InterPro" id="IPR052032">
    <property type="entry name" value="ATP-dep_AA_Ligase"/>
</dbReference>
<dbReference type="PANTHER" id="PTHR43585:SF2">
    <property type="entry name" value="ATP-GRASP ENZYME FSQD"/>
    <property type="match status" value="1"/>
</dbReference>
<dbReference type="PROSITE" id="PS50975">
    <property type="entry name" value="ATP_GRASP"/>
    <property type="match status" value="1"/>
</dbReference>
<dbReference type="InterPro" id="IPR011761">
    <property type="entry name" value="ATP-grasp"/>
</dbReference>
<dbReference type="SMART" id="SM01209">
    <property type="entry name" value="GARS_A"/>
    <property type="match status" value="1"/>
</dbReference>
<dbReference type="InterPro" id="IPR013815">
    <property type="entry name" value="ATP_grasp_subdomain_1"/>
</dbReference>
<dbReference type="Gene3D" id="3.40.50.20">
    <property type="match status" value="1"/>
</dbReference>
<evidence type="ECO:0000256" key="1">
    <source>
        <dbReference type="ARBA" id="ARBA00022598"/>
    </source>
</evidence>
<evidence type="ECO:0000259" key="5">
    <source>
        <dbReference type="PROSITE" id="PS50975"/>
    </source>
</evidence>
<dbReference type="Proteomes" id="UP001601197">
    <property type="component" value="Unassembled WGS sequence"/>
</dbReference>
<evidence type="ECO:0000256" key="3">
    <source>
        <dbReference type="ARBA" id="ARBA00022840"/>
    </source>
</evidence>